<evidence type="ECO:0000256" key="1">
    <source>
        <dbReference type="PROSITE-ProRule" id="PRU10141"/>
    </source>
</evidence>
<protein>
    <submittedName>
        <fullName evidence="3">Casein kinase I</fullName>
    </submittedName>
</protein>
<dbReference type="InterPro" id="IPR000719">
    <property type="entry name" value="Prot_kinase_dom"/>
</dbReference>
<gene>
    <name evidence="3" type="primary">cak1-1_1</name>
    <name evidence="3" type="ORF">CM83_39899</name>
</gene>
<reference evidence="3" key="2">
    <citation type="submission" date="2014-07" db="EMBL/GenBank/DDBJ databases">
        <authorList>
            <person name="Hull J."/>
        </authorList>
    </citation>
    <scope>NUCLEOTIDE SEQUENCE</scope>
</reference>
<dbReference type="GO" id="GO:0005524">
    <property type="term" value="F:ATP binding"/>
    <property type="evidence" value="ECO:0007669"/>
    <property type="project" value="UniProtKB-UniRule"/>
</dbReference>
<dbReference type="InterPro" id="IPR011009">
    <property type="entry name" value="Kinase-like_dom_sf"/>
</dbReference>
<keyword evidence="1" id="KW-0067">ATP-binding</keyword>
<dbReference type="PROSITE" id="PS00107">
    <property type="entry name" value="PROTEIN_KINASE_ATP"/>
    <property type="match status" value="1"/>
</dbReference>
<keyword evidence="1" id="KW-0547">Nucleotide-binding</keyword>
<feature type="domain" description="Protein kinase" evidence="2">
    <location>
        <begin position="34"/>
        <end position="103"/>
    </location>
</feature>
<dbReference type="Gene3D" id="3.30.200.20">
    <property type="entry name" value="Phosphorylase Kinase, domain 1"/>
    <property type="match status" value="1"/>
</dbReference>
<keyword evidence="3" id="KW-0418">Kinase</keyword>
<dbReference type="GO" id="GO:0004672">
    <property type="term" value="F:protein kinase activity"/>
    <property type="evidence" value="ECO:0007669"/>
    <property type="project" value="InterPro"/>
</dbReference>
<organism evidence="3">
    <name type="scientific">Lygus hesperus</name>
    <name type="common">Western plant bug</name>
    <dbReference type="NCBI Taxonomy" id="30085"/>
    <lineage>
        <taxon>Eukaryota</taxon>
        <taxon>Metazoa</taxon>
        <taxon>Ecdysozoa</taxon>
        <taxon>Arthropoda</taxon>
        <taxon>Hexapoda</taxon>
        <taxon>Insecta</taxon>
        <taxon>Pterygota</taxon>
        <taxon>Neoptera</taxon>
        <taxon>Paraneoptera</taxon>
        <taxon>Hemiptera</taxon>
        <taxon>Heteroptera</taxon>
        <taxon>Panheteroptera</taxon>
        <taxon>Cimicomorpha</taxon>
        <taxon>Miridae</taxon>
        <taxon>Mirini</taxon>
        <taxon>Lygus</taxon>
    </lineage>
</organism>
<keyword evidence="3" id="KW-0808">Transferase</keyword>
<proteinExistence type="predicted"/>
<evidence type="ECO:0000313" key="3">
    <source>
        <dbReference type="EMBL" id="JAG21375.1"/>
    </source>
</evidence>
<reference evidence="3" key="1">
    <citation type="journal article" date="2014" name="PLoS ONE">
        <title>Transcriptome-Based Identification of ABC Transporters in the Western Tarnished Plant Bug Lygus hesperus.</title>
        <authorList>
            <person name="Hull J.J."/>
            <person name="Chaney K."/>
            <person name="Geib S.M."/>
            <person name="Fabrick J.A."/>
            <person name="Brent C.S."/>
            <person name="Walsh D."/>
            <person name="Lavine L.C."/>
        </authorList>
    </citation>
    <scope>NUCLEOTIDE SEQUENCE</scope>
</reference>
<dbReference type="PROSITE" id="PS50011">
    <property type="entry name" value="PROTEIN_KINASE_DOM"/>
    <property type="match status" value="1"/>
</dbReference>
<dbReference type="EMBL" id="GBHO01022229">
    <property type="protein sequence ID" value="JAG21375.1"/>
    <property type="molecule type" value="Transcribed_RNA"/>
</dbReference>
<feature type="binding site" evidence="1">
    <location>
        <position position="63"/>
    </location>
    <ligand>
        <name>ATP</name>
        <dbReference type="ChEBI" id="CHEBI:30616"/>
    </ligand>
</feature>
<sequence>MARVATVADQAYFSVQDLTANLPPHEDHIVGGRYKMGRKIGGGSFGNIYIGVSIHTNEEVAIKREPISSKHPQIAYEAKLYKHFNGRSKPNPGVPCVRWFGRD</sequence>
<dbReference type="AlphaFoldDB" id="A0A0A9XVS2"/>
<name>A0A0A9XVS2_LYGHE</name>
<evidence type="ECO:0000259" key="2">
    <source>
        <dbReference type="PROSITE" id="PS50011"/>
    </source>
</evidence>
<dbReference type="InterPro" id="IPR017441">
    <property type="entry name" value="Protein_kinase_ATP_BS"/>
</dbReference>
<dbReference type="SUPFAM" id="SSF56112">
    <property type="entry name" value="Protein kinase-like (PK-like)"/>
    <property type="match status" value="1"/>
</dbReference>
<accession>A0A0A9XVS2</accession>